<accession>A0A084AYV2</accession>
<evidence type="ECO:0000313" key="2">
    <source>
        <dbReference type="EMBL" id="KEY70481.1"/>
    </source>
</evidence>
<dbReference type="Proteomes" id="UP000028045">
    <property type="component" value="Unassembled WGS sequence"/>
</dbReference>
<reference evidence="2 3" key="1">
    <citation type="journal article" date="2014" name="BMC Genomics">
        <title>Comparative genome sequencing reveals chemotype-specific gene clusters in the toxigenic black mold Stachybotrys.</title>
        <authorList>
            <person name="Semeiks J."/>
            <person name="Borek D."/>
            <person name="Otwinowski Z."/>
            <person name="Grishin N.V."/>
        </authorList>
    </citation>
    <scope>NUCLEOTIDE SEQUENCE [LARGE SCALE GENOMIC DNA]</scope>
    <source>
        <strain evidence="3">CBS 109288 / IBT 7711</strain>
    </source>
</reference>
<organism evidence="2 3">
    <name type="scientific">Stachybotrys chartarum (strain CBS 109288 / IBT 7711)</name>
    <name type="common">Toxic black mold</name>
    <name type="synonym">Stilbospora chartarum</name>
    <dbReference type="NCBI Taxonomy" id="1280523"/>
    <lineage>
        <taxon>Eukaryota</taxon>
        <taxon>Fungi</taxon>
        <taxon>Dikarya</taxon>
        <taxon>Ascomycota</taxon>
        <taxon>Pezizomycotina</taxon>
        <taxon>Sordariomycetes</taxon>
        <taxon>Hypocreomycetidae</taxon>
        <taxon>Hypocreales</taxon>
        <taxon>Stachybotryaceae</taxon>
        <taxon>Stachybotrys</taxon>
    </lineage>
</organism>
<dbReference type="EMBL" id="KL648437">
    <property type="protein sequence ID" value="KEY70481.1"/>
    <property type="molecule type" value="Genomic_DNA"/>
</dbReference>
<proteinExistence type="predicted"/>
<feature type="domain" description="Heterokaryon incompatibility" evidence="1">
    <location>
        <begin position="213"/>
        <end position="366"/>
    </location>
</feature>
<sequence length="702" mass="79386">MPLCDLCLGIDFAALAEANPTQHLRTIKTVPYKFDLYQCDSKVNPREVCVLYHESVESLKSSAKTCDLCRLVLSQVEPALTSRLKAVELNLRYPVKGFQLWITNLKHFGGFNVLGIQKESSGRFGNNIELLASVRLCVEDESLLSQVIKGRIVTPSPTHPRVWDKVRAWLDECKHNHHHELSDSQFMPTRLLEVGKDTNTVCLRVSEIPFAEYTCLSHCWGTSRMRLQLTGDTLSKLTAGIDANELPQTFQDAVWVTRQLGIRYIWIDSLCIVQDSREDWTRESSLMGEVYKNSAVTLAADRATGSNAGFLGDRPKSDYVPVPFRGAAVSGKVLALAAPLRLSFNQSSLAHIDDEPLSARGWTLQERCLSRRILHFCHSQIIFECETHAFEEMLAEMHADYVRHWKGLPYRQKGGGGLSDSEWVSLEWQKLLSEYSKRKLTFARDKFPALAGLATHLSLMQSPASSPRAPSNKYLAGLWSTDMLRGLCWQGNDSEFPNSRPDQYRAPSWSWASIDGMIGHFSNLHVGDLAYVRNAHVDLESSMAPCGQVTGGWLHLRAIKLRLYQRVDQDHEHVTFCHSDAQWDGWLSWDVESYRATRNDGPPNPSEAQVQLIAVPLRWQRKSNPATDDWRPCGPFCLVLKPLSHRHTISEYKNMPAYQRVGTLSHVQPSSGAKNQRVVRDWIESKLLKARLADDLEDVLIL</sequence>
<dbReference type="AlphaFoldDB" id="A0A084AYV2"/>
<evidence type="ECO:0000313" key="3">
    <source>
        <dbReference type="Proteomes" id="UP000028045"/>
    </source>
</evidence>
<dbReference type="InterPro" id="IPR010730">
    <property type="entry name" value="HET"/>
</dbReference>
<dbReference type="PANTHER" id="PTHR33112:SF16">
    <property type="entry name" value="HETEROKARYON INCOMPATIBILITY DOMAIN-CONTAINING PROTEIN"/>
    <property type="match status" value="1"/>
</dbReference>
<dbReference type="PANTHER" id="PTHR33112">
    <property type="entry name" value="DOMAIN PROTEIN, PUTATIVE-RELATED"/>
    <property type="match status" value="1"/>
</dbReference>
<gene>
    <name evidence="2" type="ORF">S7711_08676</name>
</gene>
<dbReference type="HOGENOM" id="CLU_002639_3_2_1"/>
<name>A0A084AYV2_STACB</name>
<protein>
    <recommendedName>
        <fullName evidence="1">Heterokaryon incompatibility domain-containing protein</fullName>
    </recommendedName>
</protein>
<dbReference type="OrthoDB" id="3486565at2759"/>
<dbReference type="Pfam" id="PF06985">
    <property type="entry name" value="HET"/>
    <property type="match status" value="1"/>
</dbReference>
<keyword evidence="3" id="KW-1185">Reference proteome</keyword>
<evidence type="ECO:0000259" key="1">
    <source>
        <dbReference type="Pfam" id="PF06985"/>
    </source>
</evidence>